<dbReference type="EMBL" id="LR796625">
    <property type="protein sequence ID" value="CAB4155011.1"/>
    <property type="molecule type" value="Genomic_DNA"/>
</dbReference>
<accession>A0A6J5PNI9</accession>
<evidence type="ECO:0000313" key="3">
    <source>
        <dbReference type="EMBL" id="CAB4198314.1"/>
    </source>
</evidence>
<name>A0A6J5PNI9_9CAUD</name>
<organism evidence="2">
    <name type="scientific">uncultured Caudovirales phage</name>
    <dbReference type="NCBI Taxonomy" id="2100421"/>
    <lineage>
        <taxon>Viruses</taxon>
        <taxon>Duplodnaviria</taxon>
        <taxon>Heunggongvirae</taxon>
        <taxon>Uroviricota</taxon>
        <taxon>Caudoviricetes</taxon>
        <taxon>Peduoviridae</taxon>
        <taxon>Maltschvirus</taxon>
        <taxon>Maltschvirus maltsch</taxon>
    </lineage>
</organism>
<evidence type="ECO:0000313" key="2">
    <source>
        <dbReference type="EMBL" id="CAB4170891.1"/>
    </source>
</evidence>
<sequence>MKKELSAIEKMMAVKTAMEAFGFDFDQVTVGQAFTMFASIKQAIETMPVQANWQAERMYSEEDMIATFHYGHQIGMNSILAIQSQHSPQPMPKPDLEVLKKEWFERFIKK</sequence>
<reference evidence="2" key="1">
    <citation type="submission" date="2020-05" db="EMBL/GenBank/DDBJ databases">
        <authorList>
            <person name="Chiriac C."/>
            <person name="Salcher M."/>
            <person name="Ghai R."/>
            <person name="Kavagutti S V."/>
        </authorList>
    </citation>
    <scope>NUCLEOTIDE SEQUENCE</scope>
</reference>
<dbReference type="EMBL" id="LR796859">
    <property type="protein sequence ID" value="CAB4170891.1"/>
    <property type="molecule type" value="Genomic_DNA"/>
</dbReference>
<protein>
    <submittedName>
        <fullName evidence="2">Uncharacterized protein</fullName>
    </submittedName>
</protein>
<gene>
    <name evidence="3" type="ORF">UFOVP1307_66</name>
    <name evidence="1" type="ORF">UFOVP651_57</name>
    <name evidence="2" type="ORF">UFOVP902_136</name>
</gene>
<dbReference type="EMBL" id="LR797270">
    <property type="protein sequence ID" value="CAB4198314.1"/>
    <property type="molecule type" value="Genomic_DNA"/>
</dbReference>
<proteinExistence type="predicted"/>
<evidence type="ECO:0000313" key="1">
    <source>
        <dbReference type="EMBL" id="CAB4155011.1"/>
    </source>
</evidence>